<reference evidence="4" key="1">
    <citation type="submission" date="2025-08" db="UniProtKB">
        <authorList>
            <consortium name="RefSeq"/>
        </authorList>
    </citation>
    <scope>IDENTIFICATION</scope>
    <source>
        <tissue evidence="4">Fruit stalk</tissue>
    </source>
</reference>
<dbReference type="CDD" id="cd00780">
    <property type="entry name" value="NTF2"/>
    <property type="match status" value="1"/>
</dbReference>
<gene>
    <name evidence="4" type="primary">LOC111289024</name>
</gene>
<dbReference type="SUPFAM" id="SSF54427">
    <property type="entry name" value="NTF2-like"/>
    <property type="match status" value="1"/>
</dbReference>
<dbReference type="AlphaFoldDB" id="A0A6P5Y5E6"/>
<keyword evidence="1" id="KW-0539">Nucleus</keyword>
<dbReference type="GO" id="GO:0005634">
    <property type="term" value="C:nucleus"/>
    <property type="evidence" value="ECO:0007669"/>
    <property type="project" value="UniProtKB-SubCell"/>
</dbReference>
<evidence type="ECO:0000313" key="4">
    <source>
        <dbReference type="RefSeq" id="XP_022735639.1"/>
    </source>
</evidence>
<keyword evidence="1" id="KW-0653">Protein transport</keyword>
<feature type="domain" description="NTF2" evidence="2">
    <location>
        <begin position="1"/>
        <end position="112"/>
    </location>
</feature>
<dbReference type="InterPro" id="IPR032710">
    <property type="entry name" value="NTF2-like_dom_sf"/>
</dbReference>
<dbReference type="GO" id="GO:0005737">
    <property type="term" value="C:cytoplasm"/>
    <property type="evidence" value="ECO:0007669"/>
    <property type="project" value="UniProtKB-SubCell"/>
</dbReference>
<dbReference type="Pfam" id="PF02136">
    <property type="entry name" value="NTF2"/>
    <property type="match status" value="1"/>
</dbReference>
<keyword evidence="1" id="KW-0813">Transport</keyword>
<dbReference type="GO" id="GO:0006913">
    <property type="term" value="P:nucleocytoplasmic transport"/>
    <property type="evidence" value="ECO:0007669"/>
    <property type="project" value="UniProtKB-UniRule"/>
</dbReference>
<sequence length="112" mass="12031">MAFMGHYYRTLVVNLAGLGNFYDGGSMLTFEGQKIQGSQNIMAKLTSLPFQQCQHNIATVDCRPSAGGGMFVSGFDVSPSISGLISYGSLKLAFEVGVLMESNGFSSTMLWL</sequence>
<accession>A0A6P5Y5E6</accession>
<keyword evidence="1" id="KW-0963">Cytoplasm</keyword>
<dbReference type="Gene3D" id="3.10.450.50">
    <property type="match status" value="1"/>
</dbReference>
<name>A0A6P5Y5E6_DURZI</name>
<dbReference type="InterPro" id="IPR045875">
    <property type="entry name" value="NTF2"/>
</dbReference>
<dbReference type="KEGG" id="dzi:111289024"/>
<dbReference type="PANTHER" id="PTHR12612">
    <property type="entry name" value="NUCLEAR TRANSPORT FACTOR 2"/>
    <property type="match status" value="1"/>
</dbReference>
<dbReference type="InterPro" id="IPR002075">
    <property type="entry name" value="NTF2_dom"/>
</dbReference>
<dbReference type="RefSeq" id="XP_022735639.1">
    <property type="nucleotide sequence ID" value="XM_022879904.1"/>
</dbReference>
<dbReference type="GO" id="GO:0051028">
    <property type="term" value="P:mRNA transport"/>
    <property type="evidence" value="ECO:0007669"/>
    <property type="project" value="UniProtKB-UniRule"/>
</dbReference>
<dbReference type="GeneID" id="111289024"/>
<evidence type="ECO:0000256" key="1">
    <source>
        <dbReference type="RuleBase" id="RU369002"/>
    </source>
</evidence>
<protein>
    <submittedName>
        <fullName evidence="4">Nuclear transport factor 2-like</fullName>
    </submittedName>
</protein>
<organism evidence="3 4">
    <name type="scientific">Durio zibethinus</name>
    <name type="common">Durian</name>
    <dbReference type="NCBI Taxonomy" id="66656"/>
    <lineage>
        <taxon>Eukaryota</taxon>
        <taxon>Viridiplantae</taxon>
        <taxon>Streptophyta</taxon>
        <taxon>Embryophyta</taxon>
        <taxon>Tracheophyta</taxon>
        <taxon>Spermatophyta</taxon>
        <taxon>Magnoliopsida</taxon>
        <taxon>eudicotyledons</taxon>
        <taxon>Gunneridae</taxon>
        <taxon>Pentapetalae</taxon>
        <taxon>rosids</taxon>
        <taxon>malvids</taxon>
        <taxon>Malvales</taxon>
        <taxon>Malvaceae</taxon>
        <taxon>Helicteroideae</taxon>
        <taxon>Durio</taxon>
    </lineage>
</organism>
<dbReference type="InterPro" id="IPR018222">
    <property type="entry name" value="Nuclear_transport_factor_2_euk"/>
</dbReference>
<comment type="function">
    <text evidence="1">Has a role in nuclear-cytoplasmic transport of proteins and mRNAs.</text>
</comment>
<evidence type="ECO:0000313" key="3">
    <source>
        <dbReference type="Proteomes" id="UP000515121"/>
    </source>
</evidence>
<dbReference type="PROSITE" id="PS50177">
    <property type="entry name" value="NTF2_DOMAIN"/>
    <property type="match status" value="1"/>
</dbReference>
<dbReference type="GO" id="GO:0015031">
    <property type="term" value="P:protein transport"/>
    <property type="evidence" value="ECO:0007669"/>
    <property type="project" value="UniProtKB-KW"/>
</dbReference>
<dbReference type="Proteomes" id="UP000515121">
    <property type="component" value="Unplaced"/>
</dbReference>
<proteinExistence type="predicted"/>
<keyword evidence="3" id="KW-1185">Reference proteome</keyword>
<dbReference type="OrthoDB" id="6507044at2759"/>
<comment type="subcellular location">
    <subcellularLocation>
        <location evidence="1">Cytoplasm</location>
    </subcellularLocation>
    <subcellularLocation>
        <location evidence="1">Nucleus</location>
    </subcellularLocation>
</comment>
<evidence type="ECO:0000259" key="2">
    <source>
        <dbReference type="PROSITE" id="PS50177"/>
    </source>
</evidence>